<name>A0A917H9T8_9BACT</name>
<dbReference type="PRINTS" id="PR00996">
    <property type="entry name" value="CHERMTFRASE"/>
</dbReference>
<dbReference type="SUPFAM" id="SSF53335">
    <property type="entry name" value="S-adenosyl-L-methionine-dependent methyltransferases"/>
    <property type="match status" value="1"/>
</dbReference>
<dbReference type="RefSeq" id="WP_188553315.1">
    <property type="nucleotide sequence ID" value="NZ_BMGT01000002.1"/>
</dbReference>
<dbReference type="AlphaFoldDB" id="A0A917H9T8"/>
<dbReference type="PANTHER" id="PTHR24422">
    <property type="entry name" value="CHEMOTAXIS PROTEIN METHYLTRANSFERASE"/>
    <property type="match status" value="1"/>
</dbReference>
<reference evidence="7" key="1">
    <citation type="journal article" date="2014" name="Int. J. Syst. Evol. Microbiol.">
        <title>Complete genome sequence of Corynebacterium casei LMG S-19264T (=DSM 44701T), isolated from a smear-ripened cheese.</title>
        <authorList>
            <consortium name="US DOE Joint Genome Institute (JGI-PGF)"/>
            <person name="Walter F."/>
            <person name="Albersmeier A."/>
            <person name="Kalinowski J."/>
            <person name="Ruckert C."/>
        </authorList>
    </citation>
    <scope>NUCLEOTIDE SEQUENCE</scope>
    <source>
        <strain evidence="7">CGMCC 1.12997</strain>
    </source>
</reference>
<dbReference type="GO" id="GO:0032259">
    <property type="term" value="P:methylation"/>
    <property type="evidence" value="ECO:0007669"/>
    <property type="project" value="UniProtKB-KW"/>
</dbReference>
<evidence type="ECO:0000256" key="5">
    <source>
        <dbReference type="ARBA" id="ARBA00022691"/>
    </source>
</evidence>
<gene>
    <name evidence="7" type="primary">cheR1</name>
    <name evidence="7" type="ORF">GCM10011585_12110</name>
</gene>
<dbReference type="GO" id="GO:0008983">
    <property type="term" value="F:protein-glutamate O-methyltransferase activity"/>
    <property type="evidence" value="ECO:0007669"/>
    <property type="project" value="UniProtKB-EC"/>
</dbReference>
<comment type="catalytic activity">
    <reaction evidence="1">
        <text>L-glutamyl-[protein] + S-adenosyl-L-methionine = [protein]-L-glutamate 5-O-methyl ester + S-adenosyl-L-homocysteine</text>
        <dbReference type="Rhea" id="RHEA:24452"/>
        <dbReference type="Rhea" id="RHEA-COMP:10208"/>
        <dbReference type="Rhea" id="RHEA-COMP:10311"/>
        <dbReference type="ChEBI" id="CHEBI:29973"/>
        <dbReference type="ChEBI" id="CHEBI:57856"/>
        <dbReference type="ChEBI" id="CHEBI:59789"/>
        <dbReference type="ChEBI" id="CHEBI:82795"/>
        <dbReference type="EC" id="2.1.1.80"/>
    </reaction>
</comment>
<dbReference type="EC" id="2.1.1.80" evidence="2"/>
<evidence type="ECO:0000256" key="3">
    <source>
        <dbReference type="ARBA" id="ARBA00022603"/>
    </source>
</evidence>
<dbReference type="PROSITE" id="PS50123">
    <property type="entry name" value="CHER"/>
    <property type="match status" value="1"/>
</dbReference>
<sequence>MTCSDSDYAYLRELVLQQSANRIDPSRNALFDARLKPIAQKAGASSLKDFVSILKVDRAPHLHRAVAEAMTINETSFFRDLKPFEMLRETIFPRLIEQRRGQRRLRIWSAASSTGQEAYSLAMLIAEHFPIVAGWDVKIIGTDISQYVIDYARRGRYRRLEVNRGLPARMLLKYLVRDGEEWMISDRIRSMCEFQYANLCETLPKLPVFDLVMLRNVLLYFPPQDRSYLFKDVYRLMAPDGCLVLGNAEQAEDSSDLFEVEFASNSYCYRPVVGVE</sequence>
<dbReference type="EMBL" id="BMGT01000002">
    <property type="protein sequence ID" value="GGG71440.1"/>
    <property type="molecule type" value="Genomic_DNA"/>
</dbReference>
<reference evidence="7" key="2">
    <citation type="submission" date="2020-09" db="EMBL/GenBank/DDBJ databases">
        <authorList>
            <person name="Sun Q."/>
            <person name="Zhou Y."/>
        </authorList>
    </citation>
    <scope>NUCLEOTIDE SEQUENCE</scope>
    <source>
        <strain evidence="7">CGMCC 1.12997</strain>
    </source>
</reference>
<accession>A0A917H9T8</accession>
<evidence type="ECO:0000256" key="1">
    <source>
        <dbReference type="ARBA" id="ARBA00001541"/>
    </source>
</evidence>
<organism evidence="7 8">
    <name type="scientific">Edaphobacter dinghuensis</name>
    <dbReference type="NCBI Taxonomy" id="1560005"/>
    <lineage>
        <taxon>Bacteria</taxon>
        <taxon>Pseudomonadati</taxon>
        <taxon>Acidobacteriota</taxon>
        <taxon>Terriglobia</taxon>
        <taxon>Terriglobales</taxon>
        <taxon>Acidobacteriaceae</taxon>
        <taxon>Edaphobacter</taxon>
    </lineage>
</organism>
<feature type="domain" description="CheR-type methyltransferase" evidence="6">
    <location>
        <begin position="1"/>
        <end position="262"/>
    </location>
</feature>
<evidence type="ECO:0000256" key="2">
    <source>
        <dbReference type="ARBA" id="ARBA00012534"/>
    </source>
</evidence>
<keyword evidence="8" id="KW-1185">Reference proteome</keyword>
<dbReference type="SMART" id="SM00138">
    <property type="entry name" value="MeTrc"/>
    <property type="match status" value="1"/>
</dbReference>
<dbReference type="InterPro" id="IPR022642">
    <property type="entry name" value="CheR_C"/>
</dbReference>
<dbReference type="Gene3D" id="1.10.155.10">
    <property type="entry name" value="Chemotaxis receptor methyltransferase CheR, N-terminal domain"/>
    <property type="match status" value="1"/>
</dbReference>
<evidence type="ECO:0000259" key="6">
    <source>
        <dbReference type="PROSITE" id="PS50123"/>
    </source>
</evidence>
<dbReference type="PANTHER" id="PTHR24422:SF21">
    <property type="entry name" value="CHEMOTAXIS PROTEIN METHYLTRANSFERASE 1"/>
    <property type="match status" value="1"/>
</dbReference>
<dbReference type="Pfam" id="PF01739">
    <property type="entry name" value="CheR"/>
    <property type="match status" value="1"/>
</dbReference>
<keyword evidence="4" id="KW-0808">Transferase</keyword>
<proteinExistence type="predicted"/>
<protein>
    <recommendedName>
        <fullName evidence="2">protein-glutamate O-methyltransferase</fullName>
        <ecNumber evidence="2">2.1.1.80</ecNumber>
    </recommendedName>
</protein>
<comment type="caution">
    <text evidence="7">The sequence shown here is derived from an EMBL/GenBank/DDBJ whole genome shotgun (WGS) entry which is preliminary data.</text>
</comment>
<dbReference type="Gene3D" id="3.40.50.150">
    <property type="entry name" value="Vaccinia Virus protein VP39"/>
    <property type="match status" value="1"/>
</dbReference>
<dbReference type="InterPro" id="IPR050903">
    <property type="entry name" value="Bact_Chemotaxis_MeTrfase"/>
</dbReference>
<dbReference type="InterPro" id="IPR029063">
    <property type="entry name" value="SAM-dependent_MTases_sf"/>
</dbReference>
<keyword evidence="3 7" id="KW-0489">Methyltransferase</keyword>
<evidence type="ECO:0000313" key="7">
    <source>
        <dbReference type="EMBL" id="GGG71440.1"/>
    </source>
</evidence>
<evidence type="ECO:0000256" key="4">
    <source>
        <dbReference type="ARBA" id="ARBA00022679"/>
    </source>
</evidence>
<evidence type="ECO:0000313" key="8">
    <source>
        <dbReference type="Proteomes" id="UP000647241"/>
    </source>
</evidence>
<keyword evidence="5" id="KW-0949">S-adenosyl-L-methionine</keyword>
<dbReference type="SUPFAM" id="SSF47757">
    <property type="entry name" value="Chemotaxis receptor methyltransferase CheR, N-terminal domain"/>
    <property type="match status" value="1"/>
</dbReference>
<dbReference type="InterPro" id="IPR000780">
    <property type="entry name" value="CheR_MeTrfase"/>
</dbReference>
<dbReference type="InterPro" id="IPR036804">
    <property type="entry name" value="CheR_N_sf"/>
</dbReference>
<dbReference type="Proteomes" id="UP000647241">
    <property type="component" value="Unassembled WGS sequence"/>
</dbReference>